<comment type="similarity">
    <text evidence="1">Belongs to the BlaI transcriptional regulatory family.</text>
</comment>
<evidence type="ECO:0000256" key="2">
    <source>
        <dbReference type="ARBA" id="ARBA00023015"/>
    </source>
</evidence>
<evidence type="ECO:0000256" key="4">
    <source>
        <dbReference type="ARBA" id="ARBA00023163"/>
    </source>
</evidence>
<keyword evidence="3" id="KW-0238">DNA-binding</keyword>
<accession>A0ABR7N040</accession>
<gene>
    <name evidence="5" type="ORF">H8704_05035</name>
</gene>
<keyword evidence="2" id="KW-0805">Transcription regulation</keyword>
<dbReference type="Gene3D" id="1.10.4040.10">
    <property type="entry name" value="Penicillinase repressor domain"/>
    <property type="match status" value="1"/>
</dbReference>
<dbReference type="InterPro" id="IPR036390">
    <property type="entry name" value="WH_DNA-bd_sf"/>
</dbReference>
<organism evidence="5 6">
    <name type="scientific">Jutongia huaianensis</name>
    <dbReference type="NCBI Taxonomy" id="2763668"/>
    <lineage>
        <taxon>Bacteria</taxon>
        <taxon>Bacillati</taxon>
        <taxon>Bacillota</taxon>
        <taxon>Clostridia</taxon>
        <taxon>Lachnospirales</taxon>
        <taxon>Lachnospiraceae</taxon>
        <taxon>Jutongia</taxon>
    </lineage>
</organism>
<proteinExistence type="inferred from homology"/>
<dbReference type="Proteomes" id="UP000606193">
    <property type="component" value="Unassembled WGS sequence"/>
</dbReference>
<evidence type="ECO:0000256" key="3">
    <source>
        <dbReference type="ARBA" id="ARBA00023125"/>
    </source>
</evidence>
<keyword evidence="6" id="KW-1185">Reference proteome</keyword>
<dbReference type="Pfam" id="PF03965">
    <property type="entry name" value="Penicillinase_R"/>
    <property type="match status" value="1"/>
</dbReference>
<keyword evidence="4" id="KW-0804">Transcription</keyword>
<name>A0ABR7N040_9FIRM</name>
<comment type="caution">
    <text evidence="5">The sequence shown here is derived from an EMBL/GenBank/DDBJ whole genome shotgun (WGS) entry which is preliminary data.</text>
</comment>
<evidence type="ECO:0000313" key="5">
    <source>
        <dbReference type="EMBL" id="MBC8562002.1"/>
    </source>
</evidence>
<dbReference type="InterPro" id="IPR036388">
    <property type="entry name" value="WH-like_DNA-bd_sf"/>
</dbReference>
<dbReference type="PIRSF" id="PIRSF019455">
    <property type="entry name" value="CopR_AtkY"/>
    <property type="match status" value="1"/>
</dbReference>
<sequence length="120" mass="13976">MNCLWEKRPLSLMQLVPLLKESAGWSKSTSATMVRRMTEKELIGYEENGKTKYFFPKVDKQDVVVQETRDFLQRIYDGSVGMMMSALVRQDDLSAEDIQELQEILKAAEKKTQKKQKKKK</sequence>
<reference evidence="5 6" key="1">
    <citation type="submission" date="2020-08" db="EMBL/GenBank/DDBJ databases">
        <title>Genome public.</title>
        <authorList>
            <person name="Liu C."/>
            <person name="Sun Q."/>
        </authorList>
    </citation>
    <scope>NUCLEOTIDE SEQUENCE [LARGE SCALE GENOMIC DNA]</scope>
    <source>
        <strain evidence="5 6">NSJ-37</strain>
    </source>
</reference>
<dbReference type="Gene3D" id="1.10.10.10">
    <property type="entry name" value="Winged helix-like DNA-binding domain superfamily/Winged helix DNA-binding domain"/>
    <property type="match status" value="1"/>
</dbReference>
<evidence type="ECO:0000256" key="1">
    <source>
        <dbReference type="ARBA" id="ARBA00011046"/>
    </source>
</evidence>
<dbReference type="SUPFAM" id="SSF46785">
    <property type="entry name" value="Winged helix' DNA-binding domain"/>
    <property type="match status" value="1"/>
</dbReference>
<dbReference type="EMBL" id="JACRSX010000004">
    <property type="protein sequence ID" value="MBC8562002.1"/>
    <property type="molecule type" value="Genomic_DNA"/>
</dbReference>
<protein>
    <submittedName>
        <fullName evidence="5">BlaI/MecI/CopY family transcriptional regulator</fullName>
    </submittedName>
</protein>
<evidence type="ECO:0000313" key="6">
    <source>
        <dbReference type="Proteomes" id="UP000606193"/>
    </source>
</evidence>
<dbReference type="InterPro" id="IPR005650">
    <property type="entry name" value="BlaI_family"/>
</dbReference>